<organism evidence="2 3">
    <name type="scientific">Celeribacter persicus</name>
    <dbReference type="NCBI Taxonomy" id="1651082"/>
    <lineage>
        <taxon>Bacteria</taxon>
        <taxon>Pseudomonadati</taxon>
        <taxon>Pseudomonadota</taxon>
        <taxon>Alphaproteobacteria</taxon>
        <taxon>Rhodobacterales</taxon>
        <taxon>Roseobacteraceae</taxon>
        <taxon>Celeribacter</taxon>
    </lineage>
</organism>
<accession>A0A2T5HAM8</accession>
<reference evidence="2 3" key="1">
    <citation type="submission" date="2018-04" db="EMBL/GenBank/DDBJ databases">
        <title>Genomic Encyclopedia of Archaeal and Bacterial Type Strains, Phase II (KMG-II): from individual species to whole genera.</title>
        <authorList>
            <person name="Goeker M."/>
        </authorList>
    </citation>
    <scope>NUCLEOTIDE SEQUENCE [LARGE SCALE GENOMIC DNA]</scope>
    <source>
        <strain evidence="2 3">DSM 100434</strain>
    </source>
</reference>
<keyword evidence="1" id="KW-0472">Membrane</keyword>
<feature type="transmembrane region" description="Helical" evidence="1">
    <location>
        <begin position="34"/>
        <end position="51"/>
    </location>
</feature>
<keyword evidence="3" id="KW-1185">Reference proteome</keyword>
<proteinExistence type="predicted"/>
<gene>
    <name evidence="2" type="ORF">C8N42_11468</name>
</gene>
<protein>
    <submittedName>
        <fullName evidence="2">Uncharacterized protein</fullName>
    </submittedName>
</protein>
<dbReference type="RefSeq" id="WP_107817558.1">
    <property type="nucleotide sequence ID" value="NZ_QAOH01000014.1"/>
</dbReference>
<evidence type="ECO:0000313" key="3">
    <source>
        <dbReference type="Proteomes" id="UP000244077"/>
    </source>
</evidence>
<dbReference type="OrthoDB" id="7869911at2"/>
<comment type="caution">
    <text evidence="2">The sequence shown here is derived from an EMBL/GenBank/DDBJ whole genome shotgun (WGS) entry which is preliminary data.</text>
</comment>
<evidence type="ECO:0000256" key="1">
    <source>
        <dbReference type="SAM" id="Phobius"/>
    </source>
</evidence>
<name>A0A2T5HAM8_9RHOB</name>
<sequence length="71" mass="7984">MALDKFVLIVVAVLATVGITFWLLTLLAATLQLAFGWLLLIPAGIAGYVVWRVIEDRLRNAEDDHYDKIEK</sequence>
<keyword evidence="1" id="KW-0812">Transmembrane</keyword>
<feature type="transmembrane region" description="Helical" evidence="1">
    <location>
        <begin position="7"/>
        <end position="28"/>
    </location>
</feature>
<keyword evidence="1" id="KW-1133">Transmembrane helix</keyword>
<evidence type="ECO:0000313" key="2">
    <source>
        <dbReference type="EMBL" id="PTQ68592.1"/>
    </source>
</evidence>
<dbReference type="AlphaFoldDB" id="A0A2T5HAM8"/>
<dbReference type="EMBL" id="QAOH01000014">
    <property type="protein sequence ID" value="PTQ68592.1"/>
    <property type="molecule type" value="Genomic_DNA"/>
</dbReference>
<dbReference type="Proteomes" id="UP000244077">
    <property type="component" value="Unassembled WGS sequence"/>
</dbReference>